<reference evidence="1 2" key="1">
    <citation type="submission" date="2015-05" db="EMBL/GenBank/DDBJ databases">
        <title>Whole genome sequence and identification of bacterial endophytes from Costus igneus.</title>
        <authorList>
            <person name="Lee Y.P."/>
            <person name="Gan H.M."/>
            <person name="Eng W."/>
            <person name="Wheatley M.S."/>
            <person name="Caraballo A."/>
            <person name="Polter S."/>
            <person name="Savka M.A."/>
            <person name="Hudson A.O."/>
        </authorList>
    </citation>
    <scope>NUCLEOTIDE SEQUENCE [LARGE SCALE GENOMIC DNA]</scope>
    <source>
        <strain evidence="1 2">RIT375</strain>
    </source>
</reference>
<evidence type="ECO:0008006" key="3">
    <source>
        <dbReference type="Google" id="ProtNLM"/>
    </source>
</evidence>
<name>A0A0J1KKW5_BACAN</name>
<proteinExistence type="predicted"/>
<dbReference type="EMBL" id="LDPG01000012">
    <property type="protein sequence ID" value="KLV17305.1"/>
    <property type="molecule type" value="Genomic_DNA"/>
</dbReference>
<gene>
    <name evidence="1" type="ORF">ABW01_17020</name>
</gene>
<dbReference type="AlphaFoldDB" id="A0A0J1KKW5"/>
<accession>A0A0J1KKW5</accession>
<protein>
    <recommendedName>
        <fullName evidence="3">Nitroreductase domain-containing protein</fullName>
    </recommendedName>
</protein>
<comment type="caution">
    <text evidence="1">The sequence shown here is derived from an EMBL/GenBank/DDBJ whole genome shotgun (WGS) entry which is preliminary data.</text>
</comment>
<dbReference type="RefSeq" id="WP_038356806.1">
    <property type="nucleotide sequence ID" value="NZ_LDPG01000012.1"/>
</dbReference>
<organism evidence="1 2">
    <name type="scientific">Bacillus anthracis</name>
    <name type="common">anthrax bacterium</name>
    <dbReference type="NCBI Taxonomy" id="1392"/>
    <lineage>
        <taxon>Bacteria</taxon>
        <taxon>Bacillati</taxon>
        <taxon>Bacillota</taxon>
        <taxon>Bacilli</taxon>
        <taxon>Bacillales</taxon>
        <taxon>Bacillaceae</taxon>
        <taxon>Bacillus</taxon>
        <taxon>Bacillus cereus group</taxon>
    </lineage>
</organism>
<evidence type="ECO:0000313" key="1">
    <source>
        <dbReference type="EMBL" id="KLV17305.1"/>
    </source>
</evidence>
<evidence type="ECO:0000313" key="2">
    <source>
        <dbReference type="Proteomes" id="UP000035904"/>
    </source>
</evidence>
<dbReference type="PATRIC" id="fig|1392.242.peg.1284"/>
<sequence>MDQAFLSKFSDDRYEYFSYGEWISPHRYFYRRKEQRYFENLERKIELKEADTFEKLLYWVFNMVEVIHRVDFASKYYFHTLTPKARNHPSIRVAVVHHNTMYSFCPITNEIIMNKNNLVKVNPGETYILLFSDDSKTQFLYGEFHKMLSALSVGHAMFNIEYAMQQIDVSYDYCSELLMTTEMKEYFRGNYITIPIAMKVNLNNYNVTEPINHNQNYMNHSFSSHNLTNLGEMMNLFTISDFRARSSNQVRSGDVIFNRSLSEESFTSIIYYLKECINSTPIELYFYINDVKNFKRGYYRLNRKGLIFVSKANCHLEYKDILKEYHEYINFTGINFWCFMNIPDYKEIKDIQIVFHTMGMLAQFLSTYMAKAGYSSRCLKNYNDQYIKLKVGLGSNDLIGYSVVAFQNRGEVGSFYI</sequence>
<dbReference type="Proteomes" id="UP000035904">
    <property type="component" value="Unassembled WGS sequence"/>
</dbReference>